<dbReference type="SUPFAM" id="SSF50156">
    <property type="entry name" value="PDZ domain-like"/>
    <property type="match status" value="1"/>
</dbReference>
<dbReference type="AlphaFoldDB" id="A0A8C7ZDH2"/>
<dbReference type="GO" id="GO:0006511">
    <property type="term" value="P:ubiquitin-dependent protein catabolic process"/>
    <property type="evidence" value="ECO:0007669"/>
    <property type="project" value="TreeGrafter"/>
</dbReference>
<dbReference type="PANTHER" id="PTHR19964">
    <property type="entry name" value="MULTIPLE PDZ DOMAIN PROTEIN"/>
    <property type="match status" value="1"/>
</dbReference>
<sequence>LSVKEEPKDYCKTSVKWQTFIYALPLLPCRHLYYCKDIVLRRNTSGSLGFSIVGGQEEINCNQSFFIRSIVEGTPAYNDGRIRCGDILLEVNGKSTWGLTHTALVRLLKELRGRITLTIVSWPGSLL</sequence>
<keyword evidence="3" id="KW-1185">Reference proteome</keyword>
<evidence type="ECO:0000313" key="2">
    <source>
        <dbReference type="Ensembl" id="ENSOSIP00000041841.1"/>
    </source>
</evidence>
<dbReference type="Pfam" id="PF00595">
    <property type="entry name" value="PDZ"/>
    <property type="match status" value="1"/>
</dbReference>
<accession>A0A8C7ZDH2</accession>
<dbReference type="InterPro" id="IPR001478">
    <property type="entry name" value="PDZ"/>
</dbReference>
<reference evidence="2" key="2">
    <citation type="submission" date="2025-09" db="UniProtKB">
        <authorList>
            <consortium name="Ensembl"/>
        </authorList>
    </citation>
    <scope>IDENTIFICATION</scope>
</reference>
<feature type="domain" description="PDZ" evidence="1">
    <location>
        <begin position="37"/>
        <end position="123"/>
    </location>
</feature>
<dbReference type="PROSITE" id="PS50106">
    <property type="entry name" value="PDZ"/>
    <property type="match status" value="1"/>
</dbReference>
<dbReference type="PANTHER" id="PTHR19964:SF14">
    <property type="entry name" value="E3 UBIQUITIN-PROTEIN LIGASE LNX"/>
    <property type="match status" value="1"/>
</dbReference>
<proteinExistence type="predicted"/>
<dbReference type="FunFam" id="2.30.42.10:FF:000081">
    <property type="entry name" value="Ligand of Numb protein X 2"/>
    <property type="match status" value="1"/>
</dbReference>
<protein>
    <submittedName>
        <fullName evidence="2">Ligand of numb-protein X 1</fullName>
    </submittedName>
</protein>
<dbReference type="GO" id="GO:0004842">
    <property type="term" value="F:ubiquitin-protein transferase activity"/>
    <property type="evidence" value="ECO:0007669"/>
    <property type="project" value="TreeGrafter"/>
</dbReference>
<dbReference type="Gene3D" id="2.30.42.10">
    <property type="match status" value="1"/>
</dbReference>
<dbReference type="CDD" id="cd06680">
    <property type="entry name" value="PDZ4_LNX1_2-like"/>
    <property type="match status" value="1"/>
</dbReference>
<reference evidence="2" key="1">
    <citation type="submission" date="2025-08" db="UniProtKB">
        <authorList>
            <consortium name="Ensembl"/>
        </authorList>
    </citation>
    <scope>IDENTIFICATION</scope>
</reference>
<dbReference type="GO" id="GO:0005737">
    <property type="term" value="C:cytoplasm"/>
    <property type="evidence" value="ECO:0007669"/>
    <property type="project" value="TreeGrafter"/>
</dbReference>
<dbReference type="InterPro" id="IPR036034">
    <property type="entry name" value="PDZ_sf"/>
</dbReference>
<evidence type="ECO:0000259" key="1">
    <source>
        <dbReference type="PROSITE" id="PS50106"/>
    </source>
</evidence>
<name>A0A8C7ZDH2_9TELE</name>
<dbReference type="SMART" id="SM00228">
    <property type="entry name" value="PDZ"/>
    <property type="match status" value="1"/>
</dbReference>
<dbReference type="Ensembl" id="ENSOSIT00000044062.1">
    <property type="protein sequence ID" value="ENSOSIP00000041841.1"/>
    <property type="gene ID" value="ENSOSIG00000020276.1"/>
</dbReference>
<dbReference type="GeneTree" id="ENSGT00940000158757"/>
<dbReference type="Proteomes" id="UP000694383">
    <property type="component" value="Unplaced"/>
</dbReference>
<dbReference type="InterPro" id="IPR051342">
    <property type="entry name" value="PDZ_scaffold"/>
</dbReference>
<organism evidence="2 3">
    <name type="scientific">Oryzias sinensis</name>
    <name type="common">Chinese medaka</name>
    <dbReference type="NCBI Taxonomy" id="183150"/>
    <lineage>
        <taxon>Eukaryota</taxon>
        <taxon>Metazoa</taxon>
        <taxon>Chordata</taxon>
        <taxon>Craniata</taxon>
        <taxon>Vertebrata</taxon>
        <taxon>Euteleostomi</taxon>
        <taxon>Actinopterygii</taxon>
        <taxon>Neopterygii</taxon>
        <taxon>Teleostei</taxon>
        <taxon>Neoteleostei</taxon>
        <taxon>Acanthomorphata</taxon>
        <taxon>Ovalentaria</taxon>
        <taxon>Atherinomorphae</taxon>
        <taxon>Beloniformes</taxon>
        <taxon>Adrianichthyidae</taxon>
        <taxon>Oryziinae</taxon>
        <taxon>Oryzias</taxon>
    </lineage>
</organism>
<evidence type="ECO:0000313" key="3">
    <source>
        <dbReference type="Proteomes" id="UP000694383"/>
    </source>
</evidence>